<organism evidence="1 2">
    <name type="scientific">Brachionus plicatilis</name>
    <name type="common">Marine rotifer</name>
    <name type="synonym">Brachionus muelleri</name>
    <dbReference type="NCBI Taxonomy" id="10195"/>
    <lineage>
        <taxon>Eukaryota</taxon>
        <taxon>Metazoa</taxon>
        <taxon>Spiralia</taxon>
        <taxon>Gnathifera</taxon>
        <taxon>Rotifera</taxon>
        <taxon>Eurotatoria</taxon>
        <taxon>Monogononta</taxon>
        <taxon>Pseudotrocha</taxon>
        <taxon>Ploima</taxon>
        <taxon>Brachionidae</taxon>
        <taxon>Brachionus</taxon>
    </lineage>
</organism>
<dbReference type="EMBL" id="REGN01001713">
    <property type="protein sequence ID" value="RNA33010.1"/>
    <property type="molecule type" value="Genomic_DNA"/>
</dbReference>
<sequence>MLFIIYFSSLKNRIFLFRAYDSCFKDYLRKKNTYFFLKIKKIYLKKFFFWPYFGPPNLAAARSKKWPVQMAVHGRFNGRPYPNYFLDRQPSNHVVAYKLAKTCVLAAGSSKHANPIS</sequence>
<evidence type="ECO:0000313" key="2">
    <source>
        <dbReference type="Proteomes" id="UP000276133"/>
    </source>
</evidence>
<dbReference type="Proteomes" id="UP000276133">
    <property type="component" value="Unassembled WGS sequence"/>
</dbReference>
<evidence type="ECO:0000313" key="1">
    <source>
        <dbReference type="EMBL" id="RNA33010.1"/>
    </source>
</evidence>
<dbReference type="AlphaFoldDB" id="A0A3M7SBY1"/>
<gene>
    <name evidence="1" type="ORF">BpHYR1_049448</name>
</gene>
<reference evidence="1 2" key="1">
    <citation type="journal article" date="2018" name="Sci. Rep.">
        <title>Genomic signatures of local adaptation to the degree of environmental predictability in rotifers.</title>
        <authorList>
            <person name="Franch-Gras L."/>
            <person name="Hahn C."/>
            <person name="Garcia-Roger E.M."/>
            <person name="Carmona M.J."/>
            <person name="Serra M."/>
            <person name="Gomez A."/>
        </authorList>
    </citation>
    <scope>NUCLEOTIDE SEQUENCE [LARGE SCALE GENOMIC DNA]</scope>
    <source>
        <strain evidence="1">HYR1</strain>
    </source>
</reference>
<keyword evidence="2" id="KW-1185">Reference proteome</keyword>
<protein>
    <submittedName>
        <fullName evidence="1">Uncharacterized protein</fullName>
    </submittedName>
</protein>
<accession>A0A3M7SBY1</accession>
<proteinExistence type="predicted"/>
<comment type="caution">
    <text evidence="1">The sequence shown here is derived from an EMBL/GenBank/DDBJ whole genome shotgun (WGS) entry which is preliminary data.</text>
</comment>
<name>A0A3M7SBY1_BRAPC</name>